<evidence type="ECO:0000313" key="2">
    <source>
        <dbReference type="Proteomes" id="UP000024836"/>
    </source>
</evidence>
<dbReference type="InterPro" id="IPR049759">
    <property type="entry name" value="CdiI-like"/>
</dbReference>
<accession>A0A058ZQ92</accession>
<dbReference type="CDD" id="cd21060">
    <property type="entry name" value="CdiI_NC101"/>
    <property type="match status" value="1"/>
</dbReference>
<protein>
    <submittedName>
        <fullName evidence="1">Uncharacterized protein</fullName>
    </submittedName>
</protein>
<sequence length="113" mass="13085">MELTDLDEVLSEYVDQLESSKAGIQQCLFAYENRCKVLILEIGQKHSYGESDVKFDELLAIQTTLSKLLFGAGVQIGKKLEALVREFDRLDDPDVRRYWFDKFQDGLTWPEYA</sequence>
<reference evidence="1 2" key="1">
    <citation type="submission" date="2013-04" db="EMBL/GenBank/DDBJ databases">
        <title>Shimia sp. 22II-S11-Z10 Genome Sequencing.</title>
        <authorList>
            <person name="Lai Q."/>
            <person name="Li G."/>
            <person name="Shao Z."/>
        </authorList>
    </citation>
    <scope>NUCLEOTIDE SEQUENCE [LARGE SCALE GENOMIC DNA]</scope>
    <source>
        <strain evidence="2">22II-S11-Z10</strain>
    </source>
</reference>
<evidence type="ECO:0000313" key="1">
    <source>
        <dbReference type="EMBL" id="KCV83031.1"/>
    </source>
</evidence>
<name>A0A058ZQ92_9RHOB</name>
<dbReference type="OrthoDB" id="7041944at2"/>
<comment type="caution">
    <text evidence="1">The sequence shown here is derived from an EMBL/GenBank/DDBJ whole genome shotgun (WGS) entry which is preliminary data.</text>
</comment>
<dbReference type="EMBL" id="AQQY01000002">
    <property type="protein sequence ID" value="KCV83031.1"/>
    <property type="molecule type" value="Genomic_DNA"/>
</dbReference>
<dbReference type="RefSeq" id="WP_035249043.1">
    <property type="nucleotide sequence ID" value="NZ_AQQY01000002.1"/>
</dbReference>
<dbReference type="eggNOG" id="ENOG5033NZF">
    <property type="taxonomic scope" value="Bacteria"/>
</dbReference>
<proteinExistence type="predicted"/>
<dbReference type="STRING" id="1461693.ATO10_05457"/>
<dbReference type="Proteomes" id="UP000024836">
    <property type="component" value="Unassembled WGS sequence"/>
</dbReference>
<gene>
    <name evidence="1" type="ORF">ATO10_05457</name>
</gene>
<dbReference type="AlphaFoldDB" id="A0A058ZQ92"/>
<organism evidence="1 2">
    <name type="scientific">Actibacterium atlanticum</name>
    <dbReference type="NCBI Taxonomy" id="1461693"/>
    <lineage>
        <taxon>Bacteria</taxon>
        <taxon>Pseudomonadati</taxon>
        <taxon>Pseudomonadota</taxon>
        <taxon>Alphaproteobacteria</taxon>
        <taxon>Rhodobacterales</taxon>
        <taxon>Roseobacteraceae</taxon>
        <taxon>Actibacterium</taxon>
    </lineage>
</organism>
<keyword evidence="2" id="KW-1185">Reference proteome</keyword>